<evidence type="ECO:0000256" key="3">
    <source>
        <dbReference type="ARBA" id="ARBA00022840"/>
    </source>
</evidence>
<keyword evidence="3 6" id="KW-0067">ATP-binding</keyword>
<dbReference type="InterPro" id="IPR003439">
    <property type="entry name" value="ABC_transporter-like_ATP-bd"/>
</dbReference>
<organism evidence="6 7">
    <name type="scientific">Ezakiella coagulans</name>
    <dbReference type="NCBI Taxonomy" id="46507"/>
    <lineage>
        <taxon>Bacteria</taxon>
        <taxon>Bacillati</taxon>
        <taxon>Bacillota</taxon>
        <taxon>Tissierellia</taxon>
        <taxon>Ezakiella</taxon>
    </lineage>
</organism>
<dbReference type="Proteomes" id="UP000245793">
    <property type="component" value="Unassembled WGS sequence"/>
</dbReference>
<evidence type="ECO:0000256" key="4">
    <source>
        <dbReference type="SAM" id="Coils"/>
    </source>
</evidence>
<dbReference type="EMBL" id="QEKV01000001">
    <property type="protein sequence ID" value="PVY95677.1"/>
    <property type="molecule type" value="Genomic_DNA"/>
</dbReference>
<dbReference type="Gene3D" id="3.40.50.300">
    <property type="entry name" value="P-loop containing nucleotide triphosphate hydrolases"/>
    <property type="match status" value="1"/>
</dbReference>
<dbReference type="InterPro" id="IPR003593">
    <property type="entry name" value="AAA+_ATPase"/>
</dbReference>
<comment type="caution">
    <text evidence="6">The sequence shown here is derived from an EMBL/GenBank/DDBJ whole genome shotgun (WGS) entry which is preliminary data.</text>
</comment>
<sequence>MDKILEIKNLKKSFKMEDAPTIMDLNLDLYENEFLGIIGPSGSGKTTLLRLIAGLIVLDSGEILYKGRDLPIVGDKRRNLEDFPVQLIFQNAVSSFDSKKTILQSFKEALHFSKKEFNEAELETLIEDFELDKECLKKRPYELSGGMISRAQIIRALLTEPKVLLADEITSPLDVNLKLKTTELLDSYRKKHGMSIILVSHDVQLLYYACDRVVNIKDIMHKQKKSRFK</sequence>
<gene>
    <name evidence="6" type="ORF">C7381_101203</name>
</gene>
<protein>
    <submittedName>
        <fullName evidence="6">Oligopeptide transport system ATP-binding protein</fullName>
    </submittedName>
</protein>
<dbReference type="InterPro" id="IPR050319">
    <property type="entry name" value="ABC_transp_ATP-bind"/>
</dbReference>
<reference evidence="6 7" key="1">
    <citation type="submission" date="2018-04" db="EMBL/GenBank/DDBJ databases">
        <title>Genomic Encyclopedia of Type Strains, Phase IV (KMG-IV): sequencing the most valuable type-strain genomes for metagenomic binning, comparative biology and taxonomic classification.</title>
        <authorList>
            <person name="Goeker M."/>
        </authorList>
    </citation>
    <scope>NUCLEOTIDE SEQUENCE [LARGE SCALE GENOMIC DNA]</scope>
    <source>
        <strain evidence="6 7">DSM 20705</strain>
    </source>
</reference>
<feature type="coiled-coil region" evidence="4">
    <location>
        <begin position="103"/>
        <end position="139"/>
    </location>
</feature>
<dbReference type="PROSITE" id="PS00211">
    <property type="entry name" value="ABC_TRANSPORTER_1"/>
    <property type="match status" value="1"/>
</dbReference>
<dbReference type="GO" id="GO:0055085">
    <property type="term" value="P:transmembrane transport"/>
    <property type="evidence" value="ECO:0007669"/>
    <property type="project" value="UniProtKB-ARBA"/>
</dbReference>
<dbReference type="GO" id="GO:0016887">
    <property type="term" value="F:ATP hydrolysis activity"/>
    <property type="evidence" value="ECO:0007669"/>
    <property type="project" value="InterPro"/>
</dbReference>
<dbReference type="GO" id="GO:0005524">
    <property type="term" value="F:ATP binding"/>
    <property type="evidence" value="ECO:0007669"/>
    <property type="project" value="UniProtKB-KW"/>
</dbReference>
<accession>A0A2U1E6W6</accession>
<evidence type="ECO:0000313" key="7">
    <source>
        <dbReference type="Proteomes" id="UP000245793"/>
    </source>
</evidence>
<keyword evidence="1" id="KW-0813">Transport</keyword>
<dbReference type="InterPro" id="IPR027417">
    <property type="entry name" value="P-loop_NTPase"/>
</dbReference>
<proteinExistence type="predicted"/>
<dbReference type="SMART" id="SM00382">
    <property type="entry name" value="AAA"/>
    <property type="match status" value="1"/>
</dbReference>
<name>A0A2U1E6W6_9FIRM</name>
<dbReference type="RefSeq" id="WP_249239709.1">
    <property type="nucleotide sequence ID" value="NZ_CAUPJO010000029.1"/>
</dbReference>
<keyword evidence="4" id="KW-0175">Coiled coil</keyword>
<dbReference type="SUPFAM" id="SSF52540">
    <property type="entry name" value="P-loop containing nucleoside triphosphate hydrolases"/>
    <property type="match status" value="1"/>
</dbReference>
<keyword evidence="7" id="KW-1185">Reference proteome</keyword>
<evidence type="ECO:0000256" key="2">
    <source>
        <dbReference type="ARBA" id="ARBA00022741"/>
    </source>
</evidence>
<feature type="domain" description="ABC transporter" evidence="5">
    <location>
        <begin position="5"/>
        <end position="229"/>
    </location>
</feature>
<dbReference type="InterPro" id="IPR017871">
    <property type="entry name" value="ABC_transporter-like_CS"/>
</dbReference>
<dbReference type="CDD" id="cd03257">
    <property type="entry name" value="ABC_NikE_OppD_transporters"/>
    <property type="match status" value="1"/>
</dbReference>
<evidence type="ECO:0000256" key="1">
    <source>
        <dbReference type="ARBA" id="ARBA00022448"/>
    </source>
</evidence>
<dbReference type="Pfam" id="PF00005">
    <property type="entry name" value="ABC_tran"/>
    <property type="match status" value="1"/>
</dbReference>
<keyword evidence="2" id="KW-0547">Nucleotide-binding</keyword>
<evidence type="ECO:0000259" key="5">
    <source>
        <dbReference type="PROSITE" id="PS50893"/>
    </source>
</evidence>
<dbReference type="PANTHER" id="PTHR43776">
    <property type="entry name" value="TRANSPORT ATP-BINDING PROTEIN"/>
    <property type="match status" value="1"/>
</dbReference>
<dbReference type="AlphaFoldDB" id="A0A2U1E6W6"/>
<dbReference type="PROSITE" id="PS50893">
    <property type="entry name" value="ABC_TRANSPORTER_2"/>
    <property type="match status" value="1"/>
</dbReference>
<evidence type="ECO:0000313" key="6">
    <source>
        <dbReference type="EMBL" id="PVY95677.1"/>
    </source>
</evidence>